<dbReference type="CDD" id="cd00093">
    <property type="entry name" value="HTH_XRE"/>
    <property type="match status" value="1"/>
</dbReference>
<dbReference type="InterPro" id="IPR013430">
    <property type="entry name" value="Toxin_antidote_HigA"/>
</dbReference>
<protein>
    <recommendedName>
        <fullName evidence="3">HTH cro/C1-type domain-containing protein</fullName>
    </recommendedName>
</protein>
<dbReference type="SMART" id="SM00530">
    <property type="entry name" value="HTH_XRE"/>
    <property type="match status" value="1"/>
</dbReference>
<keyword evidence="2" id="KW-0238">DNA-binding</keyword>
<gene>
    <name evidence="4" type="ORF">AZO1586I_1924</name>
</gene>
<reference evidence="4 5" key="1">
    <citation type="submission" date="2020-05" db="EMBL/GenBank/DDBJ databases">
        <authorList>
            <person name="Petersen J."/>
            <person name="Sayavedra L."/>
        </authorList>
    </citation>
    <scope>NUCLEOTIDE SEQUENCE [LARGE SCALE GENOMIC DNA]</scope>
    <source>
        <strain evidence="4">B azoricus SOX ET2 1586I</strain>
    </source>
</reference>
<name>A0ABN7GCY9_9GAMM</name>
<dbReference type="PANTHER" id="PTHR36924:SF1">
    <property type="entry name" value="ANTITOXIN HIGA-1"/>
    <property type="match status" value="1"/>
</dbReference>
<evidence type="ECO:0000256" key="2">
    <source>
        <dbReference type="ARBA" id="ARBA00023125"/>
    </source>
</evidence>
<comment type="similarity">
    <text evidence="1">Belongs to the short-chain fatty acyl-CoA assimilation regulator (ScfR) family.</text>
</comment>
<evidence type="ECO:0000259" key="3">
    <source>
        <dbReference type="PROSITE" id="PS50943"/>
    </source>
</evidence>
<comment type="caution">
    <text evidence="4">The sequence shown here is derived from an EMBL/GenBank/DDBJ whole genome shotgun (WGS) entry which is preliminary data.</text>
</comment>
<dbReference type="Proteomes" id="UP000626656">
    <property type="component" value="Unassembled WGS sequence"/>
</dbReference>
<dbReference type="Gene3D" id="1.10.10.2910">
    <property type="match status" value="1"/>
</dbReference>
<organism evidence="4 5">
    <name type="scientific">Bathymodiolus thermophilus thioautotrophic gill symbiont</name>
    <dbReference type="NCBI Taxonomy" id="2360"/>
    <lineage>
        <taxon>Bacteria</taxon>
        <taxon>Pseudomonadati</taxon>
        <taxon>Pseudomonadota</taxon>
        <taxon>Gammaproteobacteria</taxon>
        <taxon>sulfur-oxidizing symbionts</taxon>
    </lineage>
</organism>
<evidence type="ECO:0000313" key="5">
    <source>
        <dbReference type="Proteomes" id="UP000626656"/>
    </source>
</evidence>
<accession>A0ABN7GCY9</accession>
<evidence type="ECO:0000256" key="1">
    <source>
        <dbReference type="ARBA" id="ARBA00007227"/>
    </source>
</evidence>
<dbReference type="InterPro" id="IPR001387">
    <property type="entry name" value="Cro/C1-type_HTH"/>
</dbReference>
<dbReference type="SUPFAM" id="SSF47413">
    <property type="entry name" value="lambda repressor-like DNA-binding domains"/>
    <property type="match status" value="1"/>
</dbReference>
<dbReference type="Pfam" id="PF01381">
    <property type="entry name" value="HTH_3"/>
    <property type="match status" value="1"/>
</dbReference>
<dbReference type="Gene3D" id="1.10.260.40">
    <property type="entry name" value="lambda repressor-like DNA-binding domains"/>
    <property type="match status" value="1"/>
</dbReference>
<dbReference type="PANTHER" id="PTHR36924">
    <property type="entry name" value="ANTITOXIN HIGA-1"/>
    <property type="match status" value="1"/>
</dbReference>
<dbReference type="PROSITE" id="PS50943">
    <property type="entry name" value="HTH_CROC1"/>
    <property type="match status" value="1"/>
</dbReference>
<feature type="domain" description="HTH cro/C1-type" evidence="3">
    <location>
        <begin position="22"/>
        <end position="76"/>
    </location>
</feature>
<dbReference type="Pfam" id="PF06114">
    <property type="entry name" value="Peptidase_M78"/>
    <property type="match status" value="1"/>
</dbReference>
<proteinExistence type="inferred from homology"/>
<evidence type="ECO:0000313" key="4">
    <source>
        <dbReference type="EMBL" id="CAB5507612.1"/>
    </source>
</evidence>
<keyword evidence="5" id="KW-1185">Reference proteome</keyword>
<dbReference type="NCBIfam" id="TIGR02607">
    <property type="entry name" value="antidote_HigA"/>
    <property type="match status" value="1"/>
</dbReference>
<sequence>MNKQLYKFEPDWLHLMPPGEFILEDMENLGLSQRDLANRTEYSTKHIHKLLKGEAPINADTALRLEKVLGVAASFWMNLENIYREALAKEEEKIALAKKKEWLKKIPLKNMLTFGWVDKYSNKGEQIAACLKFYGCASIDAWNNQRENNVAFKSTDRFTQDEIAVRTWLRRGENEAAKIACEPFDKKILQASLNSLRALTLIEELDDFLPKLKDLCAKCGIAVVFSPTPDKCPISGATRWLSSKKALLLLSLRYKTNDHLWFAFFHEIAHILKHKKQLFLEDTQNKFVQDKALEDEANKFSKELLIPAKHKERLETLKTKKSIQDFSDEIGIASGIVIGRMQYEKIIQFSCFNDLKVKYQWAEK</sequence>
<dbReference type="EMBL" id="CAHJWF010000437">
    <property type="protein sequence ID" value="CAB5507612.1"/>
    <property type="molecule type" value="Genomic_DNA"/>
</dbReference>
<dbReference type="InterPro" id="IPR010359">
    <property type="entry name" value="IrrE_HExxH"/>
</dbReference>
<dbReference type="InterPro" id="IPR010982">
    <property type="entry name" value="Lambda_DNA-bd_dom_sf"/>
</dbReference>